<dbReference type="InterPro" id="IPR013783">
    <property type="entry name" value="Ig-like_fold"/>
</dbReference>
<dbReference type="AlphaFoldDB" id="A0A3B1C5Z0"/>
<dbReference type="EMBL" id="UOGD01000315">
    <property type="protein sequence ID" value="VAX25926.1"/>
    <property type="molecule type" value="Genomic_DNA"/>
</dbReference>
<sequence>MKWGKLLLVGLLPILLIGCDNNVNIFYDNTPPATPINIRTITGDNMVEINWDPVYSSDLAGYAVYYSYSYDGKYSLIGITERTQLIDYGAENGITIYYAVASYDVNGNESKLSYDVAYDTPRPEGYNNRIYDYKSYPNLSGYNFASYKLTAYNSDYTDFFVENDNGVFYLNVWEDTDIQDMGPTYNIYDITEAPLTGWVEQLPGANIKYVRAYTGHTYVVWTWDNHFAKIRVQNIDYDRLTFDWAYQTAEGNVELKINRNGESRIKLPDKVVK</sequence>
<reference evidence="1" key="1">
    <citation type="submission" date="2018-06" db="EMBL/GenBank/DDBJ databases">
        <authorList>
            <person name="Zhirakovskaya E."/>
        </authorList>
    </citation>
    <scope>NUCLEOTIDE SEQUENCE</scope>
</reference>
<protein>
    <submittedName>
        <fullName evidence="1">Fibronectin type III domain-containing protein</fullName>
    </submittedName>
</protein>
<evidence type="ECO:0000313" key="1">
    <source>
        <dbReference type="EMBL" id="VAX25926.1"/>
    </source>
</evidence>
<organism evidence="1">
    <name type="scientific">hydrothermal vent metagenome</name>
    <dbReference type="NCBI Taxonomy" id="652676"/>
    <lineage>
        <taxon>unclassified sequences</taxon>
        <taxon>metagenomes</taxon>
        <taxon>ecological metagenomes</taxon>
    </lineage>
</organism>
<gene>
    <name evidence="1" type="ORF">MNBD_IGNAVI01-740</name>
</gene>
<dbReference type="InterPro" id="IPR036116">
    <property type="entry name" value="FN3_sf"/>
</dbReference>
<dbReference type="Gene3D" id="2.60.40.10">
    <property type="entry name" value="Immunoglobulins"/>
    <property type="match status" value="1"/>
</dbReference>
<dbReference type="PROSITE" id="PS51257">
    <property type="entry name" value="PROKAR_LIPOPROTEIN"/>
    <property type="match status" value="1"/>
</dbReference>
<name>A0A3B1C5Z0_9ZZZZ</name>
<proteinExistence type="predicted"/>
<dbReference type="SUPFAM" id="SSF49265">
    <property type="entry name" value="Fibronectin type III"/>
    <property type="match status" value="1"/>
</dbReference>
<accession>A0A3B1C5Z0</accession>